<gene>
    <name evidence="10" type="ORF">KFK09_018688</name>
</gene>
<evidence type="ECO:0000313" key="10">
    <source>
        <dbReference type="EMBL" id="KAI0500475.1"/>
    </source>
</evidence>
<feature type="region of interest" description="Disordered" evidence="8">
    <location>
        <begin position="103"/>
        <end position="122"/>
    </location>
</feature>
<dbReference type="Gene3D" id="2.170.270.10">
    <property type="entry name" value="SET domain"/>
    <property type="match status" value="1"/>
</dbReference>
<evidence type="ECO:0000256" key="6">
    <source>
        <dbReference type="ARBA" id="ARBA00022833"/>
    </source>
</evidence>
<dbReference type="OrthoDB" id="308383at2759"/>
<dbReference type="Pfam" id="PF00856">
    <property type="entry name" value="SET"/>
    <property type="match status" value="1"/>
</dbReference>
<keyword evidence="6" id="KW-0862">Zinc</keyword>
<dbReference type="InterPro" id="IPR043017">
    <property type="entry name" value="WIYLD_dom_sf"/>
</dbReference>
<feature type="domain" description="SET" evidence="9">
    <location>
        <begin position="648"/>
        <end position="782"/>
    </location>
</feature>
<dbReference type="PANTHER" id="PTHR46450:SF24">
    <property type="entry name" value="HISTONE-LYSINE N-METHYLTRANSFERASE SUVR4"/>
    <property type="match status" value="1"/>
</dbReference>
<dbReference type="AlphaFoldDB" id="A0A8T3B1W8"/>
<organism evidence="10 11">
    <name type="scientific">Dendrobium nobile</name>
    <name type="common">Orchid</name>
    <dbReference type="NCBI Taxonomy" id="94219"/>
    <lineage>
        <taxon>Eukaryota</taxon>
        <taxon>Viridiplantae</taxon>
        <taxon>Streptophyta</taxon>
        <taxon>Embryophyta</taxon>
        <taxon>Tracheophyta</taxon>
        <taxon>Spermatophyta</taxon>
        <taxon>Magnoliopsida</taxon>
        <taxon>Liliopsida</taxon>
        <taxon>Asparagales</taxon>
        <taxon>Orchidaceae</taxon>
        <taxon>Epidendroideae</taxon>
        <taxon>Malaxideae</taxon>
        <taxon>Dendrobiinae</taxon>
        <taxon>Dendrobium</taxon>
    </lineage>
</organism>
<proteinExistence type="predicted"/>
<keyword evidence="3" id="KW-0158">Chromosome</keyword>
<evidence type="ECO:0000256" key="7">
    <source>
        <dbReference type="ARBA" id="ARBA00023242"/>
    </source>
</evidence>
<comment type="subcellular location">
    <subcellularLocation>
        <location evidence="2">Chromosome</location>
    </subcellularLocation>
    <subcellularLocation>
        <location evidence="1">Nucleus</location>
    </subcellularLocation>
</comment>
<dbReference type="SMART" id="SM00468">
    <property type="entry name" value="PreSET"/>
    <property type="match status" value="1"/>
</dbReference>
<dbReference type="GO" id="GO:0042054">
    <property type="term" value="F:histone methyltransferase activity"/>
    <property type="evidence" value="ECO:0007669"/>
    <property type="project" value="InterPro"/>
</dbReference>
<protein>
    <recommendedName>
        <fullName evidence="9">SET domain-containing protein</fullName>
    </recommendedName>
</protein>
<dbReference type="GO" id="GO:0008270">
    <property type="term" value="F:zinc ion binding"/>
    <property type="evidence" value="ECO:0007669"/>
    <property type="project" value="InterPro"/>
</dbReference>
<accession>A0A8T3B1W8</accession>
<dbReference type="SUPFAM" id="SSF82199">
    <property type="entry name" value="SET domain"/>
    <property type="match status" value="1"/>
</dbReference>
<dbReference type="FunFam" id="2.170.270.10:FF:000046">
    <property type="entry name" value="SET-domain containing protein lysine methyltransferase family protein"/>
    <property type="match status" value="1"/>
</dbReference>
<evidence type="ECO:0000256" key="5">
    <source>
        <dbReference type="ARBA" id="ARBA00022723"/>
    </source>
</evidence>
<dbReference type="Pfam" id="PF10440">
    <property type="entry name" value="WIYLD"/>
    <property type="match status" value="1"/>
</dbReference>
<name>A0A8T3B1W8_DENNO</name>
<dbReference type="SMART" id="SM00317">
    <property type="entry name" value="SET"/>
    <property type="match status" value="1"/>
</dbReference>
<dbReference type="CDD" id="cd10538">
    <property type="entry name" value="SET_SETDB-like"/>
    <property type="match status" value="1"/>
</dbReference>
<dbReference type="InterPro" id="IPR046341">
    <property type="entry name" value="SET_dom_sf"/>
</dbReference>
<dbReference type="InterPro" id="IPR001214">
    <property type="entry name" value="SET_dom"/>
</dbReference>
<evidence type="ECO:0000313" key="11">
    <source>
        <dbReference type="Proteomes" id="UP000829196"/>
    </source>
</evidence>
<evidence type="ECO:0000256" key="1">
    <source>
        <dbReference type="ARBA" id="ARBA00004123"/>
    </source>
</evidence>
<comment type="caution">
    <text evidence="10">The sequence shown here is derived from an EMBL/GenBank/DDBJ whole genome shotgun (WGS) entry which is preliminary data.</text>
</comment>
<dbReference type="Pfam" id="PF05033">
    <property type="entry name" value="Pre-SET"/>
    <property type="match status" value="1"/>
</dbReference>
<dbReference type="InterPro" id="IPR025776">
    <property type="entry name" value="SUVR4/1/2"/>
</dbReference>
<sequence>MAPSAQMQRAQAAVKAMKLIGFDQAKAKAVLKKLLKVYENNWEYIEAENYRLLADSILDDQESVDPEVNETDAAASDAPEVSRKRLRHRQEDSDHFPLTVEATRTSPQRPTLVRSPEDHPTNFRGKMIKPTEAQCPHDGEGSSSLPHAIRKNGLTREKAPQNSHNCRELSPISGRVVPRMTRSSNPANVPYFEKGNSSSLVMKERDKHQPCGTSGNLICYKEPKMEPDTEVPRDIVAVGFSSNPDMSVDEVPCYISDNYVPLALPSPHGTPSGTAANHGTAQKGDFLWENASTGLTGANSQDAPISENEKCLKVSVQKEITNTDIASSITGEVKLSLTYSSDCPDFKMPSIESIFKMVEDRCLKSYKILKPDFSLMNLMKDICQCTVDLAAESSKDEQEEAIKVTPLLEPLKIAESASPSHGMVRRSSAGLLDLVPLEIPREGLNSNGGINGIQENSAPESSGHNVSQSLAIIPQEDHSVSAPHPLLDENDIAKGEEIVRISLINEFTSEKFPAYFHYIARNAVYQNAHVNFSLARIDDEDCCLNCFGDCLSVPIPCACTRETGGEFAYTMDGLLKADFLNECISMNRDPDKHHHIYCKDCPIEKSKNEHTPEACKGHLVRKFIKECWIKCGCSKQCGNRVVQRGISRNLQVFFVADVKGWGLRTLEELPRGAFVCEYVGEILTNIELYDRTIQKTGGARHTYPVLLDADWGSEAGLRDEEALCLDATFYGNVGRFVNHRCFDANLVEVPVEWETPDHHYYHLAFFTTRKVEALEELTWDYGIDFDDRSHPIKAFKCLCGSRFCRDRVRSKATRSRASGSK</sequence>
<evidence type="ECO:0000256" key="2">
    <source>
        <dbReference type="ARBA" id="ARBA00004286"/>
    </source>
</evidence>
<dbReference type="PANTHER" id="PTHR46450">
    <property type="entry name" value="INACTIVE HISTONE-LYSINE N-METHYLTRANSFERASE SUVR1-RELATED"/>
    <property type="match status" value="1"/>
</dbReference>
<evidence type="ECO:0000256" key="3">
    <source>
        <dbReference type="ARBA" id="ARBA00022454"/>
    </source>
</evidence>
<dbReference type="InterPro" id="IPR018848">
    <property type="entry name" value="WIYLD_domain"/>
</dbReference>
<dbReference type="Proteomes" id="UP000829196">
    <property type="component" value="Unassembled WGS sequence"/>
</dbReference>
<keyword evidence="5" id="KW-0479">Metal-binding</keyword>
<feature type="region of interest" description="Disordered" evidence="8">
    <location>
        <begin position="446"/>
        <end position="467"/>
    </location>
</feature>
<dbReference type="PROSITE" id="PS51580">
    <property type="entry name" value="SAM_MT43_3"/>
    <property type="match status" value="1"/>
</dbReference>
<keyword evidence="7" id="KW-0539">Nucleus</keyword>
<keyword evidence="11" id="KW-1185">Reference proteome</keyword>
<dbReference type="Gene3D" id="1.10.8.850">
    <property type="entry name" value="Histone-lysine N methyltransferase , C-terminal domain-like"/>
    <property type="match status" value="1"/>
</dbReference>
<keyword evidence="4" id="KW-0808">Transferase</keyword>
<feature type="region of interest" description="Disordered" evidence="8">
    <location>
        <begin position="64"/>
        <end position="90"/>
    </location>
</feature>
<dbReference type="GO" id="GO:0005634">
    <property type="term" value="C:nucleus"/>
    <property type="evidence" value="ECO:0007669"/>
    <property type="project" value="UniProtKB-SubCell"/>
</dbReference>
<evidence type="ECO:0000256" key="8">
    <source>
        <dbReference type="SAM" id="MobiDB-lite"/>
    </source>
</evidence>
<dbReference type="PROSITE" id="PS50280">
    <property type="entry name" value="SET"/>
    <property type="match status" value="1"/>
</dbReference>
<evidence type="ECO:0000256" key="4">
    <source>
        <dbReference type="ARBA" id="ARBA00022679"/>
    </source>
</evidence>
<dbReference type="EMBL" id="JAGYWB010000013">
    <property type="protein sequence ID" value="KAI0500475.1"/>
    <property type="molecule type" value="Genomic_DNA"/>
</dbReference>
<evidence type="ECO:0000259" key="9">
    <source>
        <dbReference type="PROSITE" id="PS50280"/>
    </source>
</evidence>
<dbReference type="InterPro" id="IPR007728">
    <property type="entry name" value="Pre-SET_dom"/>
</dbReference>
<reference evidence="10" key="1">
    <citation type="journal article" date="2022" name="Front. Genet.">
        <title>Chromosome-Scale Assembly of the Dendrobium nobile Genome Provides Insights Into the Molecular Mechanism of the Biosynthesis of the Medicinal Active Ingredient of Dendrobium.</title>
        <authorList>
            <person name="Xu Q."/>
            <person name="Niu S.-C."/>
            <person name="Li K.-L."/>
            <person name="Zheng P.-J."/>
            <person name="Zhang X.-J."/>
            <person name="Jia Y."/>
            <person name="Liu Y."/>
            <person name="Niu Y.-X."/>
            <person name="Yu L.-H."/>
            <person name="Chen D.-F."/>
            <person name="Zhang G.-Q."/>
        </authorList>
    </citation>
    <scope>NUCLEOTIDE SEQUENCE</scope>
    <source>
        <tissue evidence="10">Leaf</tissue>
    </source>
</reference>
<dbReference type="GO" id="GO:0005694">
    <property type="term" value="C:chromosome"/>
    <property type="evidence" value="ECO:0007669"/>
    <property type="project" value="UniProtKB-SubCell"/>
</dbReference>